<evidence type="ECO:0000313" key="2">
    <source>
        <dbReference type="Proteomes" id="UP000411588"/>
    </source>
</evidence>
<reference evidence="1 2" key="1">
    <citation type="submission" date="2019-02" db="EMBL/GenBank/DDBJ databases">
        <authorList>
            <consortium name="Pathogen Informatics"/>
        </authorList>
    </citation>
    <scope>NUCLEOTIDE SEQUENCE [LARGE SCALE GENOMIC DNA]</scope>
    <source>
        <strain evidence="2">clo34</strain>
    </source>
</reference>
<proteinExistence type="predicted"/>
<gene>
    <name evidence="1" type="ORF">SAMEA1402399_03502</name>
</gene>
<evidence type="ECO:0000313" key="1">
    <source>
        <dbReference type="EMBL" id="VFD35391.1"/>
    </source>
</evidence>
<name>A0AB74QFG1_CLODI</name>
<dbReference type="Proteomes" id="UP000411588">
    <property type="component" value="Unassembled WGS sequence"/>
</dbReference>
<dbReference type="EMBL" id="CAADAN010000017">
    <property type="protein sequence ID" value="VFD35391.1"/>
    <property type="molecule type" value="Genomic_DNA"/>
</dbReference>
<sequence length="399" mass="48059">MEKLIQDIKNLDSYYNTSYYTFHLDEPLWKSLKVRNWSGVPYYIKQLCNEVKSLIKERNLTQSEIFQYIADPKKGTHYFFVAQQILSYTFPKDVAYSDIYSISCGEKEFPTNITIDEDLLFCAVTCFVLDRFRYDDLNIKSVISYEKHMYDINDYKLTKIENLDFKQNGFIYDKKYYLYNIFIDKSPLNINSLIPAVFEIMSQNIDFNKSNFYLRLDERLAVPLKYADVSTILKFQKWRGCTFDFSNTKLENLKNIIVHGDNDNYNKLLMVIKKRYDDILDEEFWHIEIEELPYIDREFKSNKDIITTFIHGKYYPKRKAFRHIDFIKNQYPFKEYCSKQEDNSTNEIKIDFYTTKECHYKVWCIENIDIQEHIWCELVNVSLSEEYRKLFGEILDSSK</sequence>
<dbReference type="RefSeq" id="WP_009903586.1">
    <property type="nucleotide sequence ID" value="NZ_BIWN01000015.1"/>
</dbReference>
<protein>
    <submittedName>
        <fullName evidence="1">Uncharacterized protein</fullName>
    </submittedName>
</protein>
<organism evidence="1 2">
    <name type="scientific">Clostridioides difficile</name>
    <name type="common">Peptoclostridium difficile</name>
    <dbReference type="NCBI Taxonomy" id="1496"/>
    <lineage>
        <taxon>Bacteria</taxon>
        <taxon>Bacillati</taxon>
        <taxon>Bacillota</taxon>
        <taxon>Clostridia</taxon>
        <taxon>Peptostreptococcales</taxon>
        <taxon>Peptostreptococcaceae</taxon>
        <taxon>Clostridioides</taxon>
    </lineage>
</organism>
<accession>A0AB74QFG1</accession>
<comment type="caution">
    <text evidence="1">The sequence shown here is derived from an EMBL/GenBank/DDBJ whole genome shotgun (WGS) entry which is preliminary data.</text>
</comment>
<dbReference type="AlphaFoldDB" id="A0AB74QFG1"/>